<organism evidence="1 2">
    <name type="scientific">Kaustia mangrovi</name>
    <dbReference type="NCBI Taxonomy" id="2593653"/>
    <lineage>
        <taxon>Bacteria</taxon>
        <taxon>Pseudomonadati</taxon>
        <taxon>Pseudomonadota</taxon>
        <taxon>Alphaproteobacteria</taxon>
        <taxon>Hyphomicrobiales</taxon>
        <taxon>Parvibaculaceae</taxon>
        <taxon>Kaustia</taxon>
    </lineage>
</organism>
<dbReference type="KEGG" id="kmn:HW532_18620"/>
<name>A0A7S8HDQ0_9HYPH</name>
<dbReference type="SUPFAM" id="SSF69279">
    <property type="entry name" value="Phage tail proteins"/>
    <property type="match status" value="1"/>
</dbReference>
<keyword evidence="2" id="KW-1185">Reference proteome</keyword>
<dbReference type="RefSeq" id="WP_213161905.1">
    <property type="nucleotide sequence ID" value="NZ_CP058214.1"/>
</dbReference>
<dbReference type="AlphaFoldDB" id="A0A7S8HDQ0"/>
<proteinExistence type="predicted"/>
<protein>
    <submittedName>
        <fullName evidence="1">Phage late control D family protein</fullName>
    </submittedName>
</protein>
<sequence length="324" mass="35067">MTPAFRVFADGTDATAPIADRLLELTVTDSPGMEADEVALRIDDRGHRVALPRRGAGLRVQLGYLETGLADMGLYTVDEVEVEGPPWTIGVRGRSADMRESFKEQKSRHWEETTLGDVVGRIAGEHGLAAAVDPAIADRPIPYFAQTAESDLHFVTRLARRHGAIAKPAGGALVVTTRGSGRTGSGMAIPALTVRPGDVTTVRATLRDRPAHRAVQADWQDRARVSREPVIVGEGEPKMILPHVYPDEEEARRAADARARELDTAKGRLSVEMPGATSIVAERQVALAGFRDGLDGLWTVTRAEHVLDGNGYRTRFEAEAGKET</sequence>
<dbReference type="Proteomes" id="UP000593594">
    <property type="component" value="Chromosome"/>
</dbReference>
<evidence type="ECO:0000313" key="1">
    <source>
        <dbReference type="EMBL" id="QPC44533.1"/>
    </source>
</evidence>
<dbReference type="Pfam" id="PF05954">
    <property type="entry name" value="Phage_GPD"/>
    <property type="match status" value="1"/>
</dbReference>
<dbReference type="Gene3D" id="3.55.50.10">
    <property type="entry name" value="Baseplate protein-like domains"/>
    <property type="match status" value="1"/>
</dbReference>
<accession>A0A7S8HDQ0</accession>
<gene>
    <name evidence="1" type="ORF">HW532_18620</name>
</gene>
<reference evidence="1 2" key="1">
    <citation type="submission" date="2020-06" db="EMBL/GenBank/DDBJ databases">
        <title>Genome sequence of 2 isolates from Red Sea Mangroves.</title>
        <authorList>
            <person name="Sefrji F."/>
            <person name="Michoud G."/>
            <person name="Merlino G."/>
            <person name="Daffonchio D."/>
        </authorList>
    </citation>
    <scope>NUCLEOTIDE SEQUENCE [LARGE SCALE GENOMIC DNA]</scope>
    <source>
        <strain evidence="1 2">R1DC25</strain>
    </source>
</reference>
<evidence type="ECO:0000313" key="2">
    <source>
        <dbReference type="Proteomes" id="UP000593594"/>
    </source>
</evidence>
<dbReference type="EMBL" id="CP058214">
    <property type="protein sequence ID" value="QPC44533.1"/>
    <property type="molecule type" value="Genomic_DNA"/>
</dbReference>